<feature type="domain" description="Capsule synthesis protein CapA" evidence="2">
    <location>
        <begin position="2"/>
        <end position="246"/>
    </location>
</feature>
<accession>A0A0U2YU66</accession>
<name>A0A0U2YU66_9MICC</name>
<reference evidence="4 6" key="2">
    <citation type="submission" date="2019-07" db="EMBL/GenBank/DDBJ databases">
        <title>Whole genome shotgun sequence of Kocuria flava NBRC 107626.</title>
        <authorList>
            <person name="Hosoyama A."/>
            <person name="Uohara A."/>
            <person name="Ohji S."/>
            <person name="Ichikawa N."/>
        </authorList>
    </citation>
    <scope>NUCLEOTIDE SEQUENCE [LARGE SCALE GENOMIC DNA]</scope>
    <source>
        <strain evidence="4 6">NBRC 107626</strain>
    </source>
</reference>
<dbReference type="KEGG" id="kfv:AS188_04135"/>
<dbReference type="CDD" id="cd07381">
    <property type="entry name" value="MPP_CapA"/>
    <property type="match status" value="1"/>
</dbReference>
<dbReference type="AlphaFoldDB" id="A0A0U2YU66"/>
<evidence type="ECO:0000313" key="6">
    <source>
        <dbReference type="Proteomes" id="UP000321155"/>
    </source>
</evidence>
<sequence>MRIALAGDVMLGRLVDERLRREAPDYPWGDVLPLLAQADLRIANLECVLADDGPPWPRKTFHFRSDPANVAVLEAAGIDVVTLANNHVLDHGAGALGQMLAVLDAHGIARTGAGPDAAAASAPAVVDVGGTAVGVVAATDNERRWAAGPDAPGIAWLPIDLQDPRAQEFLALVRRTRARTGFLVAAVHWGPNWGDDVPEEHRVFAHALVEAGADVVVGHSPHVFRGVELHRGRPVLYSAGDFVDDYAVHPVERNDQSFLFHLDVEGARPRTLRLHPTVVEDCRVVRAGREARAIAARMAERSAALGTASRWIDGERCLEIPVG</sequence>
<dbReference type="Proteomes" id="UP000057181">
    <property type="component" value="Chromosome"/>
</dbReference>
<dbReference type="OrthoDB" id="4394033at2"/>
<dbReference type="Pfam" id="PF09587">
    <property type="entry name" value="PGA_cap"/>
    <property type="match status" value="1"/>
</dbReference>
<comment type="similarity">
    <text evidence="1">Belongs to the CapA family.</text>
</comment>
<dbReference type="RefSeq" id="WP_058857785.1">
    <property type="nucleotide sequence ID" value="NZ_BJZR01000001.1"/>
</dbReference>
<dbReference type="InterPro" id="IPR019079">
    <property type="entry name" value="Capsule_synth_CapA"/>
</dbReference>
<dbReference type="InterPro" id="IPR029052">
    <property type="entry name" value="Metallo-depent_PP-like"/>
</dbReference>
<reference evidence="3 5" key="1">
    <citation type="submission" date="2015-11" db="EMBL/GenBank/DDBJ databases">
        <title>Complete Genome Sequence of Kocuria flava strain HO-9041.</title>
        <authorList>
            <person name="Zhou M."/>
            <person name="Dai J."/>
        </authorList>
    </citation>
    <scope>NUCLEOTIDE SEQUENCE [LARGE SCALE GENOMIC DNA]</scope>
    <source>
        <strain evidence="3 5">HO-9041</strain>
    </source>
</reference>
<gene>
    <name evidence="3" type="ORF">AS188_04135</name>
    <name evidence="4" type="ORF">KFL01_00450</name>
</gene>
<keyword evidence="6" id="KW-1185">Reference proteome</keyword>
<dbReference type="STRING" id="446860.AS188_04135"/>
<dbReference type="EMBL" id="CP013254">
    <property type="protein sequence ID" value="ALU39073.1"/>
    <property type="molecule type" value="Genomic_DNA"/>
</dbReference>
<dbReference type="SMART" id="SM00854">
    <property type="entry name" value="PGA_cap"/>
    <property type="match status" value="1"/>
</dbReference>
<evidence type="ECO:0000259" key="2">
    <source>
        <dbReference type="SMART" id="SM00854"/>
    </source>
</evidence>
<dbReference type="Proteomes" id="UP000321155">
    <property type="component" value="Unassembled WGS sequence"/>
</dbReference>
<dbReference type="PANTHER" id="PTHR33393:SF11">
    <property type="entry name" value="POLYGLUTAMINE SYNTHESIS ACCESSORY PROTEIN RV0574C-RELATED"/>
    <property type="match status" value="1"/>
</dbReference>
<evidence type="ECO:0000256" key="1">
    <source>
        <dbReference type="ARBA" id="ARBA00005662"/>
    </source>
</evidence>
<proteinExistence type="inferred from homology"/>
<dbReference type="PANTHER" id="PTHR33393">
    <property type="entry name" value="POLYGLUTAMINE SYNTHESIS ACCESSORY PROTEIN RV0574C-RELATED"/>
    <property type="match status" value="1"/>
</dbReference>
<dbReference type="Gene3D" id="3.60.21.10">
    <property type="match status" value="1"/>
</dbReference>
<evidence type="ECO:0000313" key="4">
    <source>
        <dbReference type="EMBL" id="GEO90739.1"/>
    </source>
</evidence>
<organism evidence="3 5">
    <name type="scientific">Kocuria flava</name>
    <dbReference type="NCBI Taxonomy" id="446860"/>
    <lineage>
        <taxon>Bacteria</taxon>
        <taxon>Bacillati</taxon>
        <taxon>Actinomycetota</taxon>
        <taxon>Actinomycetes</taxon>
        <taxon>Micrococcales</taxon>
        <taxon>Micrococcaceae</taxon>
        <taxon>Kocuria</taxon>
    </lineage>
</organism>
<dbReference type="EMBL" id="BJZR01000001">
    <property type="protein sequence ID" value="GEO90739.1"/>
    <property type="molecule type" value="Genomic_DNA"/>
</dbReference>
<evidence type="ECO:0000313" key="5">
    <source>
        <dbReference type="Proteomes" id="UP000057181"/>
    </source>
</evidence>
<evidence type="ECO:0000313" key="3">
    <source>
        <dbReference type="EMBL" id="ALU39073.1"/>
    </source>
</evidence>
<dbReference type="SUPFAM" id="SSF56300">
    <property type="entry name" value="Metallo-dependent phosphatases"/>
    <property type="match status" value="1"/>
</dbReference>
<protein>
    <submittedName>
        <fullName evidence="3">Capsular biosynthesis protein</fullName>
    </submittedName>
    <submittedName>
        <fullName evidence="4">Capsule biosynthesis protein</fullName>
    </submittedName>
</protein>
<dbReference type="InterPro" id="IPR052169">
    <property type="entry name" value="CW_Biosynth-Accessory"/>
</dbReference>